<evidence type="ECO:0000256" key="2">
    <source>
        <dbReference type="ARBA" id="ARBA00004791"/>
    </source>
</evidence>
<dbReference type="EC" id="2.7.4.22" evidence="11"/>
<keyword evidence="6 11" id="KW-0547">Nucleotide-binding</keyword>
<dbReference type="AlphaFoldDB" id="E8ZKH4"/>
<keyword evidence="7 11" id="KW-0418">Kinase</keyword>
<feature type="binding site" evidence="11">
    <location>
        <position position="166"/>
    </location>
    <ligand>
        <name>ATP</name>
        <dbReference type="ChEBI" id="CHEBI:30616"/>
    </ligand>
</feature>
<accession>E8ZKH4</accession>
<evidence type="ECO:0000259" key="12">
    <source>
        <dbReference type="Pfam" id="PF00696"/>
    </source>
</evidence>
<dbReference type="InterPro" id="IPR015963">
    <property type="entry name" value="Uridylate_kinase_bac"/>
</dbReference>
<comment type="subunit">
    <text evidence="11">Homohexamer.</text>
</comment>
<dbReference type="EMBL" id="FR773153">
    <property type="protein sequence ID" value="CBY92140.1"/>
    <property type="molecule type" value="Genomic_DNA"/>
</dbReference>
<protein>
    <recommendedName>
        <fullName evidence="11">Uridylate kinase</fullName>
        <shortName evidence="11">UK</shortName>
        <ecNumber evidence="11">2.7.4.22</ecNumber>
    </recommendedName>
    <alternativeName>
        <fullName evidence="11">Uridine monophosphate kinase</fullName>
        <shortName evidence="11">UMP kinase</shortName>
        <shortName evidence="11">UMPK</shortName>
    </alternativeName>
</protein>
<dbReference type="PANTHER" id="PTHR42833">
    <property type="entry name" value="URIDYLATE KINASE"/>
    <property type="match status" value="1"/>
</dbReference>
<dbReference type="InterPro" id="IPR011817">
    <property type="entry name" value="Uridylate_kinase"/>
</dbReference>
<feature type="binding site" evidence="11">
    <location>
        <position position="169"/>
    </location>
    <ligand>
        <name>ATP</name>
        <dbReference type="ChEBI" id="CHEBI:30616"/>
    </ligand>
</feature>
<reference evidence="13 14" key="1">
    <citation type="journal article" date="2011" name="J. Bacteriol.">
        <title>Complete genome sequence of Mycoplasma haemofelis, a hemotropic mycoplasma.</title>
        <authorList>
            <person name="Barker E.N."/>
            <person name="Helps C.R."/>
            <person name="Peters I.R."/>
            <person name="Darby A.C."/>
            <person name="Radford A.D."/>
            <person name="Tasker S."/>
        </authorList>
    </citation>
    <scope>NUCLEOTIDE SEQUENCE [LARGE SCALE GENOMIC DNA]</scope>
    <source>
        <strain evidence="13 14">Langford 1</strain>
    </source>
</reference>
<dbReference type="Pfam" id="PF00696">
    <property type="entry name" value="AA_kinase"/>
    <property type="match status" value="1"/>
</dbReference>
<comment type="function">
    <text evidence="11">Catalyzes the reversible phosphorylation of UMP to UDP.</text>
</comment>
<dbReference type="Proteomes" id="UP000008637">
    <property type="component" value="Chromosome"/>
</dbReference>
<gene>
    <name evidence="11 13" type="primary">pyrH</name>
    <name evidence="13" type="ordered locus">HF1_01320</name>
</gene>
<feature type="binding site" evidence="11">
    <location>
        <position position="52"/>
    </location>
    <ligand>
        <name>ATP</name>
        <dbReference type="ChEBI" id="CHEBI:30616"/>
    </ligand>
</feature>
<evidence type="ECO:0000256" key="7">
    <source>
        <dbReference type="ARBA" id="ARBA00022777"/>
    </source>
</evidence>
<evidence type="ECO:0000256" key="11">
    <source>
        <dbReference type="HAMAP-Rule" id="MF_01220"/>
    </source>
</evidence>
<dbReference type="GO" id="GO:0033862">
    <property type="term" value="F:UMP kinase activity"/>
    <property type="evidence" value="ECO:0007669"/>
    <property type="project" value="UniProtKB-EC"/>
</dbReference>
<evidence type="ECO:0000256" key="8">
    <source>
        <dbReference type="ARBA" id="ARBA00022840"/>
    </source>
</evidence>
<organism evidence="13 14">
    <name type="scientific">Mycoplasma haemofelis (strain Langford 1)</name>
    <name type="common">Haemobartonella felis</name>
    <dbReference type="NCBI Taxonomy" id="941640"/>
    <lineage>
        <taxon>Bacteria</taxon>
        <taxon>Bacillati</taxon>
        <taxon>Mycoplasmatota</taxon>
        <taxon>Mollicutes</taxon>
        <taxon>Mycoplasmataceae</taxon>
        <taxon>Mycoplasma</taxon>
    </lineage>
</organism>
<comment type="activity regulation">
    <text evidence="11">Inhibited by UTP.</text>
</comment>
<keyword evidence="14" id="KW-1185">Reference proteome</keyword>
<comment type="caution">
    <text evidence="11">Lacks conserved residue(s) required for the propagation of feature annotation.</text>
</comment>
<evidence type="ECO:0000256" key="6">
    <source>
        <dbReference type="ARBA" id="ARBA00022741"/>
    </source>
</evidence>
<feature type="domain" description="Aspartate/glutamate/uridylate kinase" evidence="12">
    <location>
        <begin position="5"/>
        <end position="214"/>
    </location>
</feature>
<evidence type="ECO:0000313" key="13">
    <source>
        <dbReference type="EMBL" id="CBY92140.1"/>
    </source>
</evidence>
<proteinExistence type="inferred from homology"/>
<dbReference type="HAMAP" id="MF_01220_B">
    <property type="entry name" value="PyrH_B"/>
    <property type="match status" value="1"/>
</dbReference>
<feature type="binding site" evidence="11">
    <location>
        <begin position="132"/>
        <end position="139"/>
    </location>
    <ligand>
        <name>UMP</name>
        <dbReference type="ChEBI" id="CHEBI:57865"/>
    </ligand>
</feature>
<dbReference type="PIRSF" id="PIRSF005650">
    <property type="entry name" value="Uridylate_kin"/>
    <property type="match status" value="1"/>
</dbReference>
<dbReference type="HOGENOM" id="CLU_033861_0_1_14"/>
<dbReference type="KEGG" id="mha:HF1_01320"/>
<dbReference type="InterPro" id="IPR036393">
    <property type="entry name" value="AceGlu_kinase-like_sf"/>
</dbReference>
<sequence>MARERILLKISGGNLKKNEDISFFNNDIFANLMDQIEELIREYDVALVVGGGNIWRGNSNIFSFLEESSAHHIGMLATLMNAIAIQNYLNKRGIRNRIYSAFPCPKIAEDLNEENVKRSLDSGEVVIFGAGTGMPFVSTDTCAAIRAIEIGVSKILVGKHNVKGVFDKDPHTHSDAKFLEKLSYEEILSMKLDVFDRTALALLASRNVKIFVFNQNTKDSFVKVLRGGLEHTVIY</sequence>
<dbReference type="UniPathway" id="UPA00159">
    <property type="reaction ID" value="UER00275"/>
</dbReference>
<name>E8ZKH4_MYCHL</name>
<feature type="binding site" evidence="11">
    <location>
        <position position="51"/>
    </location>
    <ligand>
        <name>UMP</name>
        <dbReference type="ChEBI" id="CHEBI:57865"/>
    </ligand>
</feature>
<evidence type="ECO:0000256" key="3">
    <source>
        <dbReference type="ARBA" id="ARBA00007614"/>
    </source>
</evidence>
<dbReference type="OrthoDB" id="9807458at2"/>
<evidence type="ECO:0000313" key="14">
    <source>
        <dbReference type="Proteomes" id="UP000008637"/>
    </source>
</evidence>
<evidence type="ECO:0000256" key="10">
    <source>
        <dbReference type="ARBA" id="ARBA00047767"/>
    </source>
</evidence>
<dbReference type="GO" id="GO:0006225">
    <property type="term" value="P:UDP biosynthetic process"/>
    <property type="evidence" value="ECO:0007669"/>
    <property type="project" value="TreeGrafter"/>
</dbReference>
<keyword evidence="4 11" id="KW-0963">Cytoplasm</keyword>
<evidence type="ECO:0000256" key="9">
    <source>
        <dbReference type="ARBA" id="ARBA00022975"/>
    </source>
</evidence>
<comment type="similarity">
    <text evidence="3 11">Belongs to the UMP kinase family.</text>
</comment>
<feature type="binding site" evidence="11">
    <location>
        <begin position="9"/>
        <end position="12"/>
    </location>
    <ligand>
        <name>ATP</name>
        <dbReference type="ChEBI" id="CHEBI:30616"/>
    </ligand>
</feature>
<evidence type="ECO:0000256" key="4">
    <source>
        <dbReference type="ARBA" id="ARBA00022490"/>
    </source>
</evidence>
<dbReference type="GO" id="GO:0044210">
    <property type="term" value="P:'de novo' CTP biosynthetic process"/>
    <property type="evidence" value="ECO:0007669"/>
    <property type="project" value="UniProtKB-UniRule"/>
</dbReference>
<keyword evidence="8 11" id="KW-0067">ATP-binding</keyword>
<dbReference type="SUPFAM" id="SSF53633">
    <property type="entry name" value="Carbamate kinase-like"/>
    <property type="match status" value="1"/>
</dbReference>
<keyword evidence="5 11" id="KW-0808">Transferase</keyword>
<dbReference type="GO" id="GO:0005524">
    <property type="term" value="F:ATP binding"/>
    <property type="evidence" value="ECO:0007669"/>
    <property type="project" value="UniProtKB-KW"/>
</dbReference>
<evidence type="ECO:0000256" key="1">
    <source>
        <dbReference type="ARBA" id="ARBA00004496"/>
    </source>
</evidence>
<dbReference type="PANTHER" id="PTHR42833:SF4">
    <property type="entry name" value="URIDYLATE KINASE PUMPKIN, CHLOROPLASTIC"/>
    <property type="match status" value="1"/>
</dbReference>
<comment type="catalytic activity">
    <reaction evidence="10 11">
        <text>UMP + ATP = UDP + ADP</text>
        <dbReference type="Rhea" id="RHEA:24400"/>
        <dbReference type="ChEBI" id="CHEBI:30616"/>
        <dbReference type="ChEBI" id="CHEBI:57865"/>
        <dbReference type="ChEBI" id="CHEBI:58223"/>
        <dbReference type="ChEBI" id="CHEBI:456216"/>
        <dbReference type="EC" id="2.7.4.22"/>
    </reaction>
</comment>
<dbReference type="InterPro" id="IPR001048">
    <property type="entry name" value="Asp/Glu/Uridylate_kinase"/>
</dbReference>
<evidence type="ECO:0000256" key="5">
    <source>
        <dbReference type="ARBA" id="ARBA00022679"/>
    </source>
</evidence>
<feature type="binding site" evidence="11">
    <location>
        <position position="56"/>
    </location>
    <ligand>
        <name>ATP</name>
        <dbReference type="ChEBI" id="CHEBI:30616"/>
    </ligand>
</feature>
<comment type="pathway">
    <text evidence="2 11">Pyrimidine metabolism; CTP biosynthesis via de novo pathway; UDP from UMP (UMPK route): step 1/1.</text>
</comment>
<comment type="subcellular location">
    <subcellularLocation>
        <location evidence="1 11">Cytoplasm</location>
    </subcellularLocation>
</comment>
<dbReference type="Gene3D" id="3.40.1160.10">
    <property type="entry name" value="Acetylglutamate kinase-like"/>
    <property type="match status" value="1"/>
</dbReference>
<keyword evidence="9 11" id="KW-0665">Pyrimidine biosynthesis</keyword>
<dbReference type="GO" id="GO:0005737">
    <property type="term" value="C:cytoplasm"/>
    <property type="evidence" value="ECO:0007669"/>
    <property type="project" value="UniProtKB-SubCell"/>
</dbReference>